<dbReference type="GO" id="GO:0005524">
    <property type="term" value="F:ATP binding"/>
    <property type="evidence" value="ECO:0007669"/>
    <property type="project" value="UniProtKB-KW"/>
</dbReference>
<dbReference type="InterPro" id="IPR050763">
    <property type="entry name" value="ABC_transporter_ATP-binding"/>
</dbReference>
<keyword evidence="5 8" id="KW-0067">ATP-binding</keyword>
<dbReference type="RefSeq" id="WP_168629081.1">
    <property type="nucleotide sequence ID" value="NZ_BONL01000002.1"/>
</dbReference>
<evidence type="ECO:0000256" key="1">
    <source>
        <dbReference type="ARBA" id="ARBA00004202"/>
    </source>
</evidence>
<dbReference type="Pfam" id="PF00005">
    <property type="entry name" value="ABC_tran"/>
    <property type="match status" value="1"/>
</dbReference>
<dbReference type="CDD" id="cd03230">
    <property type="entry name" value="ABC_DR_subfamily_A"/>
    <property type="match status" value="1"/>
</dbReference>
<keyword evidence="3" id="KW-0813">Transport</keyword>
<feature type="domain" description="ABC transporter" evidence="7">
    <location>
        <begin position="6"/>
        <end position="231"/>
    </location>
</feature>
<organism evidence="8 9">
    <name type="scientific">Cellulomonas denverensis</name>
    <dbReference type="NCBI Taxonomy" id="264297"/>
    <lineage>
        <taxon>Bacteria</taxon>
        <taxon>Bacillati</taxon>
        <taxon>Actinomycetota</taxon>
        <taxon>Actinomycetes</taxon>
        <taxon>Micrococcales</taxon>
        <taxon>Cellulomonadaceae</taxon>
        <taxon>Cellulomonas</taxon>
    </lineage>
</organism>
<dbReference type="EMBL" id="JAAXOX010000002">
    <property type="protein sequence ID" value="NKY21960.1"/>
    <property type="molecule type" value="Genomic_DNA"/>
</dbReference>
<dbReference type="GO" id="GO:0005886">
    <property type="term" value="C:plasma membrane"/>
    <property type="evidence" value="ECO:0007669"/>
    <property type="project" value="UniProtKB-SubCell"/>
</dbReference>
<dbReference type="PANTHER" id="PTHR42711">
    <property type="entry name" value="ABC TRANSPORTER ATP-BINDING PROTEIN"/>
    <property type="match status" value="1"/>
</dbReference>
<evidence type="ECO:0000256" key="6">
    <source>
        <dbReference type="ARBA" id="ARBA00023251"/>
    </source>
</evidence>
<dbReference type="Gene3D" id="3.40.50.300">
    <property type="entry name" value="P-loop containing nucleotide triphosphate hydrolases"/>
    <property type="match status" value="1"/>
</dbReference>
<evidence type="ECO:0000256" key="5">
    <source>
        <dbReference type="ARBA" id="ARBA00022840"/>
    </source>
</evidence>
<comment type="caution">
    <text evidence="8">The sequence shown here is derived from an EMBL/GenBank/DDBJ whole genome shotgun (WGS) entry which is preliminary data.</text>
</comment>
<comment type="subcellular location">
    <subcellularLocation>
        <location evidence="1">Cell membrane</location>
        <topology evidence="1">Peripheral membrane protein</topology>
    </subcellularLocation>
</comment>
<comment type="similarity">
    <text evidence="2">Belongs to the ABC transporter superfamily.</text>
</comment>
<dbReference type="SMART" id="SM00382">
    <property type="entry name" value="AAA"/>
    <property type="match status" value="1"/>
</dbReference>
<protein>
    <submittedName>
        <fullName evidence="8">ABC transporter ATP-binding protein</fullName>
    </submittedName>
</protein>
<dbReference type="GO" id="GO:0016887">
    <property type="term" value="F:ATP hydrolysis activity"/>
    <property type="evidence" value="ECO:0007669"/>
    <property type="project" value="InterPro"/>
</dbReference>
<evidence type="ECO:0000256" key="2">
    <source>
        <dbReference type="ARBA" id="ARBA00005417"/>
    </source>
</evidence>
<evidence type="ECO:0000313" key="9">
    <source>
        <dbReference type="Proteomes" id="UP000581206"/>
    </source>
</evidence>
<evidence type="ECO:0000256" key="3">
    <source>
        <dbReference type="ARBA" id="ARBA00022448"/>
    </source>
</evidence>
<name>A0A7X6KTT3_9CELL</name>
<dbReference type="SUPFAM" id="SSF52540">
    <property type="entry name" value="P-loop containing nucleoside triphosphate hydrolases"/>
    <property type="match status" value="1"/>
</dbReference>
<dbReference type="PANTHER" id="PTHR42711:SF5">
    <property type="entry name" value="ABC TRANSPORTER ATP-BINDING PROTEIN NATA"/>
    <property type="match status" value="1"/>
</dbReference>
<keyword evidence="4" id="KW-0547">Nucleotide-binding</keyword>
<proteinExistence type="inferred from homology"/>
<evidence type="ECO:0000259" key="7">
    <source>
        <dbReference type="PROSITE" id="PS50893"/>
    </source>
</evidence>
<dbReference type="PROSITE" id="PS50893">
    <property type="entry name" value="ABC_TRANSPORTER_2"/>
    <property type="match status" value="1"/>
</dbReference>
<dbReference type="AlphaFoldDB" id="A0A7X6KTT3"/>
<sequence>MSTAVIDVRELTKTFGPTRALDRLDLRVEPGQVHGFLGPNGAGKSTTIRALLGMLRPDGGRLRLLGGDPWRDAVRLHRRLGYVPGDVALWPNLTGTEAIDTVVALRGHHDPRLRAELTERFALDPTRRCSAYSTGNRRKVALVAALCSRVDLLVLDEPTAGLDPLMEEVFQQCVREAAARGTTVLLSSHILSEVEALCDHLTIVREGRAVRSGRLDRMRDLAATVVLVRPRTPLPGALLDRWDAADAGAGTLRLEVPAADLDEALRVLAAAGVSHLECRPPSLEELFLAHYAGDRA</sequence>
<dbReference type="InterPro" id="IPR003593">
    <property type="entry name" value="AAA+_ATPase"/>
</dbReference>
<dbReference type="InterPro" id="IPR003439">
    <property type="entry name" value="ABC_transporter-like_ATP-bd"/>
</dbReference>
<reference evidence="8 9" key="1">
    <citation type="submission" date="2020-04" db="EMBL/GenBank/DDBJ databases">
        <title>MicrobeNet Type strains.</title>
        <authorList>
            <person name="Nicholson A.C."/>
        </authorList>
    </citation>
    <scope>NUCLEOTIDE SEQUENCE [LARGE SCALE GENOMIC DNA]</scope>
    <source>
        <strain evidence="8 9">ATCC BAA-788</strain>
    </source>
</reference>
<evidence type="ECO:0000256" key="4">
    <source>
        <dbReference type="ARBA" id="ARBA00022741"/>
    </source>
</evidence>
<dbReference type="InterPro" id="IPR027417">
    <property type="entry name" value="P-loop_NTPase"/>
</dbReference>
<dbReference type="GO" id="GO:0046677">
    <property type="term" value="P:response to antibiotic"/>
    <property type="evidence" value="ECO:0007669"/>
    <property type="project" value="UniProtKB-KW"/>
</dbReference>
<gene>
    <name evidence="8" type="ORF">HGA03_04700</name>
</gene>
<evidence type="ECO:0000313" key="8">
    <source>
        <dbReference type="EMBL" id="NKY21960.1"/>
    </source>
</evidence>
<dbReference type="Proteomes" id="UP000581206">
    <property type="component" value="Unassembled WGS sequence"/>
</dbReference>
<accession>A0A7X6KTT3</accession>
<keyword evidence="9" id="KW-1185">Reference proteome</keyword>
<keyword evidence="6" id="KW-0046">Antibiotic resistance</keyword>